<keyword evidence="2" id="KW-1185">Reference proteome</keyword>
<name>A0A1I4PJG2_9PROT</name>
<protein>
    <submittedName>
        <fullName evidence="1">Uncharacterized protein</fullName>
    </submittedName>
</protein>
<dbReference type="Proteomes" id="UP000183287">
    <property type="component" value="Unassembled WGS sequence"/>
</dbReference>
<accession>A0A1I4PJG2</accession>
<dbReference type="EMBL" id="FOUB01000020">
    <property type="protein sequence ID" value="SFM27696.1"/>
    <property type="molecule type" value="Genomic_DNA"/>
</dbReference>
<organism evidence="1 2">
    <name type="scientific">Nitrosomonas communis</name>
    <dbReference type="NCBI Taxonomy" id="44574"/>
    <lineage>
        <taxon>Bacteria</taxon>
        <taxon>Pseudomonadati</taxon>
        <taxon>Pseudomonadota</taxon>
        <taxon>Betaproteobacteria</taxon>
        <taxon>Nitrosomonadales</taxon>
        <taxon>Nitrosomonadaceae</taxon>
        <taxon>Nitrosomonas</taxon>
    </lineage>
</organism>
<gene>
    <name evidence="1" type="ORF">SAMN05421863_102056</name>
</gene>
<dbReference type="AlphaFoldDB" id="A0A1I4PJG2"/>
<reference evidence="2" key="1">
    <citation type="submission" date="2016-10" db="EMBL/GenBank/DDBJ databases">
        <authorList>
            <person name="Varghese N."/>
            <person name="Submissions S."/>
        </authorList>
    </citation>
    <scope>NUCLEOTIDE SEQUENCE [LARGE SCALE GENOMIC DNA]</scope>
    <source>
        <strain evidence="2">Nm44</strain>
    </source>
</reference>
<evidence type="ECO:0000313" key="2">
    <source>
        <dbReference type="Proteomes" id="UP000183287"/>
    </source>
</evidence>
<proteinExistence type="predicted"/>
<sequence length="58" mass="6388">MVFEKVIDHVDAEITRCPACGATVKGVFLPDMHGPLQYVDGLKALVINSISKSKMTRR</sequence>
<evidence type="ECO:0000313" key="1">
    <source>
        <dbReference type="EMBL" id="SFM27696.1"/>
    </source>
</evidence>